<feature type="region of interest" description="Disordered" evidence="14">
    <location>
        <begin position="861"/>
        <end position="882"/>
    </location>
</feature>
<evidence type="ECO:0000256" key="13">
    <source>
        <dbReference type="SAM" id="Coils"/>
    </source>
</evidence>
<dbReference type="Pfam" id="PF08393">
    <property type="entry name" value="DHC_N2"/>
    <property type="match status" value="1"/>
</dbReference>
<dbReference type="Pfam" id="PF08385">
    <property type="entry name" value="DHC_N1"/>
    <property type="match status" value="1"/>
</dbReference>
<dbReference type="GO" id="GO:0005874">
    <property type="term" value="C:microtubule"/>
    <property type="evidence" value="ECO:0007669"/>
    <property type="project" value="UniProtKB-KW"/>
</dbReference>
<keyword evidence="10" id="KW-0505">Motor protein</keyword>
<dbReference type="InterPro" id="IPR042222">
    <property type="entry name" value="Dynein_2_N"/>
</dbReference>
<keyword evidence="8 13" id="KW-0175">Coiled coil</keyword>
<evidence type="ECO:0000259" key="17">
    <source>
        <dbReference type="Pfam" id="PF25007"/>
    </source>
</evidence>
<dbReference type="GO" id="GO:0051959">
    <property type="term" value="F:dynein light intermediate chain binding"/>
    <property type="evidence" value="ECO:0007669"/>
    <property type="project" value="InterPro"/>
</dbReference>
<organism evidence="18 19">
    <name type="scientific">Pinctada imbricata</name>
    <name type="common">Atlantic pearl-oyster</name>
    <name type="synonym">Pinctada martensii</name>
    <dbReference type="NCBI Taxonomy" id="66713"/>
    <lineage>
        <taxon>Eukaryota</taxon>
        <taxon>Metazoa</taxon>
        <taxon>Spiralia</taxon>
        <taxon>Lophotrochozoa</taxon>
        <taxon>Mollusca</taxon>
        <taxon>Bivalvia</taxon>
        <taxon>Autobranchia</taxon>
        <taxon>Pteriomorphia</taxon>
        <taxon>Pterioida</taxon>
        <taxon>Pterioidea</taxon>
        <taxon>Pteriidae</taxon>
        <taxon>Pinctada</taxon>
    </lineage>
</organism>
<evidence type="ECO:0000256" key="6">
    <source>
        <dbReference type="ARBA" id="ARBA00022840"/>
    </source>
</evidence>
<feature type="compositionally biased region" description="Basic and acidic residues" evidence="14">
    <location>
        <begin position="815"/>
        <end position="831"/>
    </location>
</feature>
<dbReference type="FunFam" id="1.20.140.100:FF:000013">
    <property type="entry name" value="Dynein heavy chain 10, axonemal"/>
    <property type="match status" value="1"/>
</dbReference>
<dbReference type="InterPro" id="IPR056759">
    <property type="entry name" value="DYH2-5-8_CC"/>
</dbReference>
<keyword evidence="6" id="KW-0067">ATP-binding</keyword>
<dbReference type="Gene3D" id="3.20.180.20">
    <property type="entry name" value="Dynein heavy chain, N-terminal domain 2"/>
    <property type="match status" value="1"/>
</dbReference>
<comment type="caution">
    <text evidence="18">The sequence shown here is derived from an EMBL/GenBank/DDBJ whole genome shotgun (WGS) entry which is preliminary data.</text>
</comment>
<dbReference type="EMBL" id="VSWD01000013">
    <property type="protein sequence ID" value="KAK3085128.1"/>
    <property type="molecule type" value="Genomic_DNA"/>
</dbReference>
<reference evidence="18" key="1">
    <citation type="submission" date="2019-08" db="EMBL/GenBank/DDBJ databases">
        <title>The improved chromosome-level genome for the pearl oyster Pinctada fucata martensii using PacBio sequencing and Hi-C.</title>
        <authorList>
            <person name="Zheng Z."/>
        </authorList>
    </citation>
    <scope>NUCLEOTIDE SEQUENCE</scope>
    <source>
        <strain evidence="18">ZZ-2019</strain>
        <tissue evidence="18">Adductor muscle</tissue>
    </source>
</reference>
<feature type="region of interest" description="Disordered" evidence="14">
    <location>
        <begin position="265"/>
        <end position="297"/>
    </location>
</feature>
<keyword evidence="9" id="KW-0969">Cilium</keyword>
<name>A0AA88XIM9_PINIB</name>
<evidence type="ECO:0000259" key="16">
    <source>
        <dbReference type="Pfam" id="PF08393"/>
    </source>
</evidence>
<evidence type="ECO:0000256" key="8">
    <source>
        <dbReference type="ARBA" id="ARBA00023054"/>
    </source>
</evidence>
<feature type="coiled-coil region" evidence="13">
    <location>
        <begin position="414"/>
        <end position="441"/>
    </location>
</feature>
<evidence type="ECO:0000256" key="11">
    <source>
        <dbReference type="ARBA" id="ARBA00023212"/>
    </source>
</evidence>
<feature type="compositionally biased region" description="Acidic residues" evidence="14">
    <location>
        <begin position="65"/>
        <end position="90"/>
    </location>
</feature>
<feature type="coiled-coil region" evidence="13">
    <location>
        <begin position="1449"/>
        <end position="1503"/>
    </location>
</feature>
<feature type="region of interest" description="Disordered" evidence="14">
    <location>
        <begin position="65"/>
        <end position="177"/>
    </location>
</feature>
<dbReference type="PANTHER" id="PTHR22878">
    <property type="entry name" value="DYNEIN HEAVY CHAIN 6, AXONEMAL-LIKE-RELATED"/>
    <property type="match status" value="1"/>
</dbReference>
<dbReference type="InterPro" id="IPR013602">
    <property type="entry name" value="Dynein_heavy_linker"/>
</dbReference>
<dbReference type="InterPro" id="IPR026983">
    <property type="entry name" value="DHC"/>
</dbReference>
<evidence type="ECO:0000256" key="5">
    <source>
        <dbReference type="ARBA" id="ARBA00022741"/>
    </source>
</evidence>
<dbReference type="GO" id="GO:0005930">
    <property type="term" value="C:axoneme"/>
    <property type="evidence" value="ECO:0007669"/>
    <property type="project" value="UniProtKB-SubCell"/>
</dbReference>
<evidence type="ECO:0000313" key="19">
    <source>
        <dbReference type="Proteomes" id="UP001186944"/>
    </source>
</evidence>
<keyword evidence="4" id="KW-0677">Repeat</keyword>
<dbReference type="GO" id="GO:0030286">
    <property type="term" value="C:dynein complex"/>
    <property type="evidence" value="ECO:0007669"/>
    <property type="project" value="UniProtKB-KW"/>
</dbReference>
<keyword evidence="3" id="KW-0493">Microtubule</keyword>
<dbReference type="FunFam" id="1.10.287.2620:FF:000002">
    <property type="entry name" value="Dynein heavy chain 2, axonemal"/>
    <property type="match status" value="1"/>
</dbReference>
<keyword evidence="2" id="KW-0963">Cytoplasm</keyword>
<dbReference type="GO" id="GO:0045505">
    <property type="term" value="F:dynein intermediate chain binding"/>
    <property type="evidence" value="ECO:0007669"/>
    <property type="project" value="InterPro"/>
</dbReference>
<evidence type="ECO:0000256" key="14">
    <source>
        <dbReference type="SAM" id="MobiDB-lite"/>
    </source>
</evidence>
<evidence type="ECO:0000256" key="2">
    <source>
        <dbReference type="ARBA" id="ARBA00022490"/>
    </source>
</evidence>
<evidence type="ECO:0000256" key="4">
    <source>
        <dbReference type="ARBA" id="ARBA00022737"/>
    </source>
</evidence>
<gene>
    <name evidence="18" type="ORF">FSP39_024827</name>
</gene>
<dbReference type="Gene3D" id="1.20.58.1120">
    <property type="match status" value="1"/>
</dbReference>
<dbReference type="GO" id="GO:0007018">
    <property type="term" value="P:microtubule-based movement"/>
    <property type="evidence" value="ECO:0007669"/>
    <property type="project" value="InterPro"/>
</dbReference>
<evidence type="ECO:0000256" key="7">
    <source>
        <dbReference type="ARBA" id="ARBA00023017"/>
    </source>
</evidence>
<feature type="domain" description="Dynein axonemal heavy chain 2/5/8 coiled-coil" evidence="17">
    <location>
        <begin position="1299"/>
        <end position="1412"/>
    </location>
</feature>
<dbReference type="InterPro" id="IPR042228">
    <property type="entry name" value="Dynein_linker_3"/>
</dbReference>
<sequence>MDDPRVEWIGKQVYLALDIKENEVFEELLERDDGIFERQLGKFLNDTPEENETSILFYKILKEEEEDVEVECEPEIPDIEEEEEGGEPAEGDQAAEPKSEEPPSEQALPVSSPTGEEEEGSRKARRRKAKKSAEEQKKDGDTPQPDDASKSETAGEGEETQEEGGEEEQENKPPKTKMIKMKVMRTYLHMCYQHLPEEHASSDCVYFLRNTPGMVPLPNSMDEANETLPGFFEIGFLNGHSLVMLEQIISQVYMPLLSFNQHRNGSEVRKQDVRPVSRTDTKATETSEDGSKEEEKVNVAESRAKALLRDEFLINMQKFASSINRTIQQIEGEVRLEIPEIELSDNMEENLANNDLMYQIRDVCSEWAKKIRGALDAELKRVPQGKGPLAEIDFWRERNASLSALTEQLKLPTVVKMVEIYNQVENEFDDLKSELNKYYVEAKDNVRFLSTLERHFKNITHGSSFQVVIETLPSMMNALRMVWIISRHYNKDERMVPLMSRIAWELAERVGKVINIRTIFSEGTEQVKMKTAEAKKMLETWKEQYFDVRAKIEASGRDQRWEFDRKKLFERTDHMAFICQNLYDCAQVLEEFYNIFGPELKAVTGDPKRIEEVLTRVDLLVKPLEEVSFDPFEIQNKNPWKSHMEQFYKQVESIEGEAKMFIDESFQSLRSAEGAFDMLLNFKHIRSREAINAQMMQKFKDILVQYEKEVSTMDDLFQTHKEEPPLHKNHPPVAGAIFWERSLFHRIKHTIVRFLTMEDMMQSEMGKHARAKYLSVARQMKQYEDIKYEQWREGVEQQLPSLLKRNLLIKPQHAAEEMREAAQKEANEAAHQHHMHIHSEAPPQPTHNAPQQVTINAQQIGQKEEQKPDGENANTEQANVPTSPGVELKYLVDFDPQLAEIVAETRYMEQLGFPVPELARNVALQEEKYIKYVDGLRFMLSRYHALLASLDTAESQLLEDHMRDLRRVIRPGSKRLNWNSLGINDFVIKCNAAIAKFESLVNQIQKNAKDINQRLQMIENANLFKAPPQKYPDTLPSCKEYFEHIERERMKDFEILARKYRAIGPLLTKMEGLVVHTNSGRSPKLHAYYSYWERKVFDSLTKLTVNNLRRFEIALRTEKPLFQVETLLAAPDVVLHPQANEVYKLTLQCVRDCVEGTRMFVRWMQGTCIETPPQKQEGEDEPYVFSFFSDISVNPEVIDYVQTIQTDIKSTLTNMTRYLNRWKKYRSIWKVDKQAIADKWYQKGPSVVAFDDKLQYYYKTIDEVETLPLVKDQECIRLHMGPLASSVKEHAKQWITHLGKILRDSAKEALYTLRDQLDDKSDDLEQTPNQLEDLKFVLTTISDIKMMSLDVENRIRDIMERYRTLAMYDIQVTDEETELQNKLSTLWDELVWKSKNTDASLVVVKKKFTEITLNQITDFKKDLETFSEKFYDNGPGAVGTDLEKGLELMKTYRVEVSQLEQDRQELANAEKLFDLPITMYPNLMEVQKQMKGLEMVYALYEEQRNTREQWAETLWSNLNIQVLQDGIDGFIKQLRKMPREVKSMQAARAVESKMKEFKDSLPLFVDLKHDALRDRHWKELMTKTGQKFDINPETFTLANVFAMELHRFHEAIGEIVTKASKEMGIEKGVKEVEEQWSNMKFSVHPYMKGTSNRGWILGAVDEILQILDDSAMNLASMSASRFVGPFLNSVQNWEKSLSHISEVLDVWMVVQRKWMYLEGIFIGGDIRSQLPEEAKKFDQIDKTFKKIMNDTHKAPTIKTACHAPNRLQDLEALSQGLEKCQKSLNDYLDSKRNAFPRFFFISDDELLSILGSSDPNCVQEHMIKMYDNIASLRFEQGPNGETMASAMISAEGEVMDYREHVAAEGRVEDWMTEVLAEMRRTNRLITKEAIFFYCAEGKTRIDWMMDYQGMICLAGNQVWWTWEVEDTFRKVKKGHKTALKDYAKKLHGQIGDLVVQVRSQLSSNDRKKFNTVLIIDVHARDIIDSFVRDSIMDAKEFEWESQLRFLLGEGTRRVVSPTVYLENLAMVMSTWV</sequence>
<proteinExistence type="predicted"/>
<dbReference type="InterPro" id="IPR013594">
    <property type="entry name" value="Dynein_heavy_tail"/>
</dbReference>
<evidence type="ECO:0000259" key="15">
    <source>
        <dbReference type="Pfam" id="PF08385"/>
    </source>
</evidence>
<feature type="compositionally biased region" description="Basic and acidic residues" evidence="14">
    <location>
        <begin position="131"/>
        <end position="141"/>
    </location>
</feature>
<evidence type="ECO:0000313" key="18">
    <source>
        <dbReference type="EMBL" id="KAK3085128.1"/>
    </source>
</evidence>
<keyword evidence="12" id="KW-0966">Cell projection</keyword>
<evidence type="ECO:0000256" key="10">
    <source>
        <dbReference type="ARBA" id="ARBA00023175"/>
    </source>
</evidence>
<feature type="compositionally biased region" description="Acidic residues" evidence="14">
    <location>
        <begin position="155"/>
        <end position="169"/>
    </location>
</feature>
<evidence type="ECO:0000256" key="3">
    <source>
        <dbReference type="ARBA" id="ARBA00022701"/>
    </source>
</evidence>
<feature type="region of interest" description="Disordered" evidence="14">
    <location>
        <begin position="815"/>
        <end position="849"/>
    </location>
</feature>
<feature type="coiled-coil region" evidence="13">
    <location>
        <begin position="994"/>
        <end position="1021"/>
    </location>
</feature>
<keyword evidence="7" id="KW-0243">Dynein</keyword>
<comment type="subcellular location">
    <subcellularLocation>
        <location evidence="1">Cytoplasm</location>
        <location evidence="1">Cytoskeleton</location>
        <location evidence="1">Cilium axoneme</location>
    </subcellularLocation>
</comment>
<keyword evidence="11" id="KW-0206">Cytoskeleton</keyword>
<dbReference type="GO" id="GO:0005524">
    <property type="term" value="F:ATP binding"/>
    <property type="evidence" value="ECO:0007669"/>
    <property type="project" value="UniProtKB-KW"/>
</dbReference>
<evidence type="ECO:0000256" key="9">
    <source>
        <dbReference type="ARBA" id="ARBA00023069"/>
    </source>
</evidence>
<keyword evidence="19" id="KW-1185">Reference proteome</keyword>
<keyword evidence="5" id="KW-0547">Nucleotide-binding</keyword>
<evidence type="ECO:0000256" key="12">
    <source>
        <dbReference type="ARBA" id="ARBA00023273"/>
    </source>
</evidence>
<feature type="compositionally biased region" description="Polar residues" evidence="14">
    <location>
        <begin position="872"/>
        <end position="882"/>
    </location>
</feature>
<evidence type="ECO:0008006" key="20">
    <source>
        <dbReference type="Google" id="ProtNLM"/>
    </source>
</evidence>
<dbReference type="Pfam" id="PF25007">
    <property type="entry name" value="DYH2-5-8_CC"/>
    <property type="match status" value="1"/>
</dbReference>
<protein>
    <recommendedName>
        <fullName evidence="20">Dynein heavy chain 10, axonemal</fullName>
    </recommendedName>
</protein>
<feature type="domain" description="Dynein heavy chain linker" evidence="16">
    <location>
        <begin position="1484"/>
        <end position="1889"/>
    </location>
</feature>
<accession>A0AA88XIM9</accession>
<dbReference type="FunFam" id="3.20.180.20:FF:000001">
    <property type="entry name" value="Dynein axonemal heavy chain 5"/>
    <property type="match status" value="1"/>
</dbReference>
<dbReference type="Proteomes" id="UP001186944">
    <property type="component" value="Unassembled WGS sequence"/>
</dbReference>
<evidence type="ECO:0000256" key="1">
    <source>
        <dbReference type="ARBA" id="ARBA00004430"/>
    </source>
</evidence>
<dbReference type="PANTHER" id="PTHR22878:SF63">
    <property type="entry name" value="DYNEIN AXONEMAL HEAVY CHAIN 10"/>
    <property type="match status" value="1"/>
</dbReference>
<dbReference type="Gene3D" id="1.20.140.100">
    <property type="entry name" value="Dynein heavy chain, N-terminal domain 2"/>
    <property type="match status" value="1"/>
</dbReference>
<dbReference type="Gene3D" id="1.10.287.2620">
    <property type="match status" value="1"/>
</dbReference>
<feature type="domain" description="Dynein heavy chain tail" evidence="15">
    <location>
        <begin position="358"/>
        <end position="986"/>
    </location>
</feature>